<comment type="caution">
    <text evidence="1">The sequence shown here is derived from an EMBL/GenBank/DDBJ whole genome shotgun (WGS) entry which is preliminary data.</text>
</comment>
<protein>
    <submittedName>
        <fullName evidence="1">Uncharacterized protein</fullName>
    </submittedName>
</protein>
<accession>A0ABD1XQS3</accession>
<name>A0ABD1XQS3_9MARC</name>
<gene>
    <name evidence="1" type="ORF">R1flu_022963</name>
</gene>
<evidence type="ECO:0000313" key="1">
    <source>
        <dbReference type="EMBL" id="KAL2611271.1"/>
    </source>
</evidence>
<sequence>MNENARAYILPIIHSCRSKRLGEFTVPRVGSFIFVCTEQGCVDGKQHLGEQWVCGLILIQTFGSAADIRRTRRAEGLS</sequence>
<dbReference type="EMBL" id="JBHFFA010000007">
    <property type="protein sequence ID" value="KAL2611271.1"/>
    <property type="molecule type" value="Genomic_DNA"/>
</dbReference>
<keyword evidence="2" id="KW-1185">Reference proteome</keyword>
<proteinExistence type="predicted"/>
<reference evidence="1 2" key="1">
    <citation type="submission" date="2024-09" db="EMBL/GenBank/DDBJ databases">
        <title>Chromosome-scale assembly of Riccia fluitans.</title>
        <authorList>
            <person name="Paukszto L."/>
            <person name="Sawicki J."/>
            <person name="Karawczyk K."/>
            <person name="Piernik-Szablinska J."/>
            <person name="Szczecinska M."/>
            <person name="Mazdziarz M."/>
        </authorList>
    </citation>
    <scope>NUCLEOTIDE SEQUENCE [LARGE SCALE GENOMIC DNA]</scope>
    <source>
        <strain evidence="1">Rf_01</strain>
        <tissue evidence="1">Aerial parts of the thallus</tissue>
    </source>
</reference>
<organism evidence="1 2">
    <name type="scientific">Riccia fluitans</name>
    <dbReference type="NCBI Taxonomy" id="41844"/>
    <lineage>
        <taxon>Eukaryota</taxon>
        <taxon>Viridiplantae</taxon>
        <taxon>Streptophyta</taxon>
        <taxon>Embryophyta</taxon>
        <taxon>Marchantiophyta</taxon>
        <taxon>Marchantiopsida</taxon>
        <taxon>Marchantiidae</taxon>
        <taxon>Marchantiales</taxon>
        <taxon>Ricciaceae</taxon>
        <taxon>Riccia</taxon>
    </lineage>
</organism>
<evidence type="ECO:0000313" key="2">
    <source>
        <dbReference type="Proteomes" id="UP001605036"/>
    </source>
</evidence>
<dbReference type="AlphaFoldDB" id="A0ABD1XQS3"/>
<dbReference type="Proteomes" id="UP001605036">
    <property type="component" value="Unassembled WGS sequence"/>
</dbReference>